<evidence type="ECO:0000313" key="2">
    <source>
        <dbReference type="Proteomes" id="UP000029981"/>
    </source>
</evidence>
<sequence length="173" mass="20754">MISETLCTLTIKFATSDDPNLRNYVFKHLGIMTNLTTAPPRPSPARNQRERMRFRPVDCTIRLYQIRCLQRSRTNEIIEHTKLDRRRRCRWRSDRIRHIEDEDGDGDSIDYGTSKTKMEMEIRSTTAHRRRRWRWRFDRLRHIEDEDGDGDSIDYGTSKTEMEILSAVAPRRR</sequence>
<proteinExistence type="predicted"/>
<dbReference type="Proteomes" id="UP000029981">
    <property type="component" value="Chromosome 6"/>
</dbReference>
<accession>A0A0A0KFU5</accession>
<evidence type="ECO:0000313" key="1">
    <source>
        <dbReference type="EMBL" id="KGN47287.1"/>
    </source>
</evidence>
<organism evidence="1 2">
    <name type="scientific">Cucumis sativus</name>
    <name type="common">Cucumber</name>
    <dbReference type="NCBI Taxonomy" id="3659"/>
    <lineage>
        <taxon>Eukaryota</taxon>
        <taxon>Viridiplantae</taxon>
        <taxon>Streptophyta</taxon>
        <taxon>Embryophyta</taxon>
        <taxon>Tracheophyta</taxon>
        <taxon>Spermatophyta</taxon>
        <taxon>Magnoliopsida</taxon>
        <taxon>eudicotyledons</taxon>
        <taxon>Gunneridae</taxon>
        <taxon>Pentapetalae</taxon>
        <taxon>rosids</taxon>
        <taxon>fabids</taxon>
        <taxon>Cucurbitales</taxon>
        <taxon>Cucurbitaceae</taxon>
        <taxon>Benincaseae</taxon>
        <taxon>Cucumis</taxon>
    </lineage>
</organism>
<gene>
    <name evidence="1" type="ORF">Csa_6G286720</name>
</gene>
<reference evidence="1 2" key="2">
    <citation type="journal article" date="2009" name="PLoS ONE">
        <title>An integrated genetic and cytogenetic map of the cucumber genome.</title>
        <authorList>
            <person name="Ren Y."/>
            <person name="Zhang Z."/>
            <person name="Liu J."/>
            <person name="Staub J.E."/>
            <person name="Han Y."/>
            <person name="Cheng Z."/>
            <person name="Li X."/>
            <person name="Lu J."/>
            <person name="Miao H."/>
            <person name="Kang H."/>
            <person name="Xie B."/>
            <person name="Gu X."/>
            <person name="Wang X."/>
            <person name="Du Y."/>
            <person name="Jin W."/>
            <person name="Huang S."/>
        </authorList>
    </citation>
    <scope>NUCLEOTIDE SEQUENCE [LARGE SCALE GENOMIC DNA]</scope>
    <source>
        <strain evidence="2">cv. 9930</strain>
    </source>
</reference>
<name>A0A0A0KFU5_CUCSA</name>
<dbReference type="AlphaFoldDB" id="A0A0A0KFU5"/>
<protein>
    <submittedName>
        <fullName evidence="1">Uncharacterized protein</fullName>
    </submittedName>
</protein>
<dbReference type="EMBL" id="CM002927">
    <property type="protein sequence ID" value="KGN47287.1"/>
    <property type="molecule type" value="Genomic_DNA"/>
</dbReference>
<reference evidence="1 2" key="4">
    <citation type="journal article" date="2011" name="BMC Genomics">
        <title>RNA-Seq improves annotation of protein-coding genes in the cucumber genome.</title>
        <authorList>
            <person name="Li Z."/>
            <person name="Zhang Z."/>
            <person name="Yan P."/>
            <person name="Huang S."/>
            <person name="Fei Z."/>
            <person name="Lin K."/>
        </authorList>
    </citation>
    <scope>NUCLEOTIDE SEQUENCE [LARGE SCALE GENOMIC DNA]</scope>
    <source>
        <strain evidence="2">cv. 9930</strain>
    </source>
</reference>
<dbReference type="Gramene" id="KGN47287">
    <property type="protein sequence ID" value="KGN47287"/>
    <property type="gene ID" value="Csa_6G286720"/>
</dbReference>
<reference evidence="1 2" key="1">
    <citation type="journal article" date="2009" name="Nat. Genet.">
        <title>The genome of the cucumber, Cucumis sativus L.</title>
        <authorList>
            <person name="Huang S."/>
            <person name="Li R."/>
            <person name="Zhang Z."/>
            <person name="Li L."/>
            <person name="Gu X."/>
            <person name="Fan W."/>
            <person name="Lucas W.J."/>
            <person name="Wang X."/>
            <person name="Xie B."/>
            <person name="Ni P."/>
            <person name="Ren Y."/>
            <person name="Zhu H."/>
            <person name="Li J."/>
            <person name="Lin K."/>
            <person name="Jin W."/>
            <person name="Fei Z."/>
            <person name="Li G."/>
            <person name="Staub J."/>
            <person name="Kilian A."/>
            <person name="van der Vossen E.A."/>
            <person name="Wu Y."/>
            <person name="Guo J."/>
            <person name="He J."/>
            <person name="Jia Z."/>
            <person name="Ren Y."/>
            <person name="Tian G."/>
            <person name="Lu Y."/>
            <person name="Ruan J."/>
            <person name="Qian W."/>
            <person name="Wang M."/>
            <person name="Huang Q."/>
            <person name="Li B."/>
            <person name="Xuan Z."/>
            <person name="Cao J."/>
            <person name="Asan"/>
            <person name="Wu Z."/>
            <person name="Zhang J."/>
            <person name="Cai Q."/>
            <person name="Bai Y."/>
            <person name="Zhao B."/>
            <person name="Han Y."/>
            <person name="Li Y."/>
            <person name="Li X."/>
            <person name="Wang S."/>
            <person name="Shi Q."/>
            <person name="Liu S."/>
            <person name="Cho W.K."/>
            <person name="Kim J.Y."/>
            <person name="Xu Y."/>
            <person name="Heller-Uszynska K."/>
            <person name="Miao H."/>
            <person name="Cheng Z."/>
            <person name="Zhang S."/>
            <person name="Wu J."/>
            <person name="Yang Y."/>
            <person name="Kang H."/>
            <person name="Li M."/>
            <person name="Liang H."/>
            <person name="Ren X."/>
            <person name="Shi Z."/>
            <person name="Wen M."/>
            <person name="Jian M."/>
            <person name="Yang H."/>
            <person name="Zhang G."/>
            <person name="Yang Z."/>
            <person name="Chen R."/>
            <person name="Liu S."/>
            <person name="Li J."/>
            <person name="Ma L."/>
            <person name="Liu H."/>
            <person name="Zhou Y."/>
            <person name="Zhao J."/>
            <person name="Fang X."/>
            <person name="Li G."/>
            <person name="Fang L."/>
            <person name="Li Y."/>
            <person name="Liu D."/>
            <person name="Zheng H."/>
            <person name="Zhang Y."/>
            <person name="Qin N."/>
            <person name="Li Z."/>
            <person name="Yang G."/>
            <person name="Yang S."/>
            <person name="Bolund L."/>
            <person name="Kristiansen K."/>
            <person name="Zheng H."/>
            <person name="Li S."/>
            <person name="Zhang X."/>
            <person name="Yang H."/>
            <person name="Wang J."/>
            <person name="Sun R."/>
            <person name="Zhang B."/>
            <person name="Jiang S."/>
            <person name="Wang J."/>
            <person name="Du Y."/>
            <person name="Li S."/>
        </authorList>
    </citation>
    <scope>NUCLEOTIDE SEQUENCE [LARGE SCALE GENOMIC DNA]</scope>
    <source>
        <strain evidence="2">cv. 9930</strain>
    </source>
</reference>
<keyword evidence="2" id="KW-1185">Reference proteome</keyword>
<reference evidence="1 2" key="3">
    <citation type="journal article" date="2010" name="BMC Genomics">
        <title>Transcriptome sequencing and comparative analysis of cucumber flowers with different sex types.</title>
        <authorList>
            <person name="Guo S."/>
            <person name="Zheng Y."/>
            <person name="Joung J.G."/>
            <person name="Liu S."/>
            <person name="Zhang Z."/>
            <person name="Crasta O.R."/>
            <person name="Sobral B.W."/>
            <person name="Xu Y."/>
            <person name="Huang S."/>
            <person name="Fei Z."/>
        </authorList>
    </citation>
    <scope>NUCLEOTIDE SEQUENCE [LARGE SCALE GENOMIC DNA]</scope>
    <source>
        <strain evidence="2">cv. 9930</strain>
    </source>
</reference>